<dbReference type="Gene3D" id="1.10.540.10">
    <property type="entry name" value="Acyl-CoA dehydrogenase/oxidase, N-terminal domain"/>
    <property type="match status" value="1"/>
</dbReference>
<dbReference type="Gene3D" id="2.40.110.10">
    <property type="entry name" value="Butyryl-CoA Dehydrogenase, subunit A, domain 2"/>
    <property type="match status" value="1"/>
</dbReference>
<dbReference type="PANTHER" id="PTHR48083:SF13">
    <property type="entry name" value="ACYL-COA DEHYDROGENASE FAMILY MEMBER 11"/>
    <property type="match status" value="1"/>
</dbReference>
<keyword evidence="6 7" id="KW-0560">Oxidoreductase</keyword>
<dbReference type="OrthoDB" id="434771at2759"/>
<dbReference type="Proteomes" id="UP000319731">
    <property type="component" value="Unassembled WGS sequence"/>
</dbReference>
<dbReference type="InterPro" id="IPR046373">
    <property type="entry name" value="Acyl-CoA_Oxase/DH_mid-dom_sf"/>
</dbReference>
<feature type="domain" description="Acyl-CoA dehydrogenase/oxidase N-terminal" evidence="10">
    <location>
        <begin position="28"/>
        <end position="150"/>
    </location>
</feature>
<dbReference type="Gene3D" id="1.20.140.10">
    <property type="entry name" value="Butyryl-CoA Dehydrogenase, subunit A, domain 3"/>
    <property type="match status" value="1"/>
</dbReference>
<proteinExistence type="inferred from homology"/>
<dbReference type="GO" id="GO:0005737">
    <property type="term" value="C:cytoplasm"/>
    <property type="evidence" value="ECO:0007669"/>
    <property type="project" value="TreeGrafter"/>
</dbReference>
<evidence type="ECO:0000259" key="10">
    <source>
        <dbReference type="Pfam" id="PF02771"/>
    </source>
</evidence>
<evidence type="ECO:0000259" key="8">
    <source>
        <dbReference type="Pfam" id="PF00441"/>
    </source>
</evidence>
<evidence type="ECO:0000313" key="12">
    <source>
        <dbReference type="Proteomes" id="UP000319731"/>
    </source>
</evidence>
<evidence type="ECO:0000256" key="1">
    <source>
        <dbReference type="ARBA" id="ARBA00001974"/>
    </source>
</evidence>
<evidence type="ECO:0000259" key="9">
    <source>
        <dbReference type="Pfam" id="PF02770"/>
    </source>
</evidence>
<organism evidence="11 12">
    <name type="scientific">Synchytrium microbalum</name>
    <dbReference type="NCBI Taxonomy" id="1806994"/>
    <lineage>
        <taxon>Eukaryota</taxon>
        <taxon>Fungi</taxon>
        <taxon>Fungi incertae sedis</taxon>
        <taxon>Chytridiomycota</taxon>
        <taxon>Chytridiomycota incertae sedis</taxon>
        <taxon>Chytridiomycetes</taxon>
        <taxon>Synchytriales</taxon>
        <taxon>Synchytriaceae</taxon>
        <taxon>Synchytrium</taxon>
    </lineage>
</organism>
<dbReference type="Pfam" id="PF00441">
    <property type="entry name" value="Acyl-CoA_dh_1"/>
    <property type="match status" value="1"/>
</dbReference>
<dbReference type="GeneID" id="42007225"/>
<dbReference type="InterPro" id="IPR036250">
    <property type="entry name" value="AcylCo_DH-like_C"/>
</dbReference>
<evidence type="ECO:0000256" key="4">
    <source>
        <dbReference type="ARBA" id="ARBA00022630"/>
    </source>
</evidence>
<dbReference type="PANTHER" id="PTHR48083">
    <property type="entry name" value="MEDIUM-CHAIN SPECIFIC ACYL-COA DEHYDROGENASE, MITOCHONDRIAL-RELATED"/>
    <property type="match status" value="1"/>
</dbReference>
<evidence type="ECO:0000256" key="3">
    <source>
        <dbReference type="ARBA" id="ARBA00011738"/>
    </source>
</evidence>
<dbReference type="STRING" id="1806994.A0A507BYL9"/>
<evidence type="ECO:0000313" key="11">
    <source>
        <dbReference type="EMBL" id="TPX30435.1"/>
    </source>
</evidence>
<keyword evidence="5 7" id="KW-0274">FAD</keyword>
<keyword evidence="4 7" id="KW-0285">Flavoprotein</keyword>
<evidence type="ECO:0000256" key="5">
    <source>
        <dbReference type="ARBA" id="ARBA00022827"/>
    </source>
</evidence>
<dbReference type="GO" id="GO:0003995">
    <property type="term" value="F:acyl-CoA dehydrogenase activity"/>
    <property type="evidence" value="ECO:0007669"/>
    <property type="project" value="TreeGrafter"/>
</dbReference>
<comment type="similarity">
    <text evidence="2 7">Belongs to the acyl-CoA dehydrogenase family.</text>
</comment>
<protein>
    <recommendedName>
        <fullName evidence="13">Acyl-CoA dehydrogenase</fullName>
    </recommendedName>
</protein>
<sequence length="453" mass="50728">MSAHHHVAAQPKPGSIMHESGIMMSPKAAAMLEKVKAFVETECIPAQKIWEDQLNAMKTRWEAPPAIEEDLKKKAKALGLWNMFLTEEYGELGPGLTTMEYAVICETLGRSGLASTATNCAAPDTGNMELLAKFASPAQKEKWLKPLMNAEIRSAFTMTEPDVASSDATNLNFKITKTLDGKHYILNGRKHWISNSSNPKCELYIVVGKTDDMGGRHTSHSVVLVPKYTPDRKLYPGLKIIRHMTVFGYDDAPHGHDELLFENLQIPVENLVLGEGRGFDVLQGRLGGGRIHHCMRTLGVADRALELFVLEATNPKKRPFNKLKGEQGKIQWDLTEARIELEMCKRLVYYAASAMDQKGFKDARREIAMCKIKVPRMACNIIDSAIQVYGGLGISQGTELAKMWAHIRHLRFADGPDEAHSQQLARSELSVADKLRVKYEMYRQREAELRAKL</sequence>
<feature type="domain" description="Acyl-CoA oxidase/dehydrogenase middle" evidence="9">
    <location>
        <begin position="155"/>
        <end position="262"/>
    </location>
</feature>
<reference evidence="11 12" key="1">
    <citation type="journal article" date="2019" name="Sci. Rep.">
        <title>Comparative genomics of chytrid fungi reveal insights into the obligate biotrophic and pathogenic lifestyle of Synchytrium endobioticum.</title>
        <authorList>
            <person name="van de Vossenberg B.T.L.H."/>
            <person name="Warris S."/>
            <person name="Nguyen H.D.T."/>
            <person name="van Gent-Pelzer M.P.E."/>
            <person name="Joly D.L."/>
            <person name="van de Geest H.C."/>
            <person name="Bonants P.J.M."/>
            <person name="Smith D.S."/>
            <person name="Levesque C.A."/>
            <person name="van der Lee T.A.J."/>
        </authorList>
    </citation>
    <scope>NUCLEOTIDE SEQUENCE [LARGE SCALE GENOMIC DNA]</scope>
    <source>
        <strain evidence="11 12">JEL517</strain>
    </source>
</reference>
<dbReference type="Pfam" id="PF02770">
    <property type="entry name" value="Acyl-CoA_dh_M"/>
    <property type="match status" value="1"/>
</dbReference>
<dbReference type="Pfam" id="PF02771">
    <property type="entry name" value="Acyl-CoA_dh_N"/>
    <property type="match status" value="1"/>
</dbReference>
<comment type="caution">
    <text evidence="11">The sequence shown here is derived from an EMBL/GenBank/DDBJ whole genome shotgun (WGS) entry which is preliminary data.</text>
</comment>
<dbReference type="InterPro" id="IPR009075">
    <property type="entry name" value="AcylCo_DH/oxidase_C"/>
</dbReference>
<evidence type="ECO:0008006" key="13">
    <source>
        <dbReference type="Google" id="ProtNLM"/>
    </source>
</evidence>
<comment type="cofactor">
    <cofactor evidence="1 7">
        <name>FAD</name>
        <dbReference type="ChEBI" id="CHEBI:57692"/>
    </cofactor>
</comment>
<evidence type="ECO:0000256" key="6">
    <source>
        <dbReference type="ARBA" id="ARBA00023002"/>
    </source>
</evidence>
<dbReference type="EMBL" id="QEAO01000070">
    <property type="protein sequence ID" value="TPX30435.1"/>
    <property type="molecule type" value="Genomic_DNA"/>
</dbReference>
<feature type="domain" description="Acyl-CoA dehydrogenase/oxidase C-terminal" evidence="8">
    <location>
        <begin position="276"/>
        <end position="427"/>
    </location>
</feature>
<dbReference type="AlphaFoldDB" id="A0A507BYL9"/>
<evidence type="ECO:0000256" key="7">
    <source>
        <dbReference type="RuleBase" id="RU362125"/>
    </source>
</evidence>
<comment type="subunit">
    <text evidence="3">Homodimer.</text>
</comment>
<dbReference type="InterPro" id="IPR013786">
    <property type="entry name" value="AcylCoA_DH/ox_N"/>
</dbReference>
<accession>A0A507BYL9</accession>
<dbReference type="InterPro" id="IPR009100">
    <property type="entry name" value="AcylCoA_DH/oxidase_NM_dom_sf"/>
</dbReference>
<name>A0A507BYL9_9FUNG</name>
<dbReference type="SUPFAM" id="SSF47203">
    <property type="entry name" value="Acyl-CoA dehydrogenase C-terminal domain-like"/>
    <property type="match status" value="1"/>
</dbReference>
<dbReference type="InterPro" id="IPR050741">
    <property type="entry name" value="Acyl-CoA_dehydrogenase"/>
</dbReference>
<dbReference type="GO" id="GO:0050660">
    <property type="term" value="F:flavin adenine dinucleotide binding"/>
    <property type="evidence" value="ECO:0007669"/>
    <property type="project" value="InterPro"/>
</dbReference>
<dbReference type="RefSeq" id="XP_031022098.1">
    <property type="nucleotide sequence ID" value="XM_031171928.1"/>
</dbReference>
<dbReference type="GO" id="GO:0033539">
    <property type="term" value="P:fatty acid beta-oxidation using acyl-CoA dehydrogenase"/>
    <property type="evidence" value="ECO:0007669"/>
    <property type="project" value="TreeGrafter"/>
</dbReference>
<dbReference type="SUPFAM" id="SSF56645">
    <property type="entry name" value="Acyl-CoA dehydrogenase NM domain-like"/>
    <property type="match status" value="1"/>
</dbReference>
<gene>
    <name evidence="11" type="ORF">SmJEL517_g06002</name>
</gene>
<keyword evidence="12" id="KW-1185">Reference proteome</keyword>
<dbReference type="InterPro" id="IPR037069">
    <property type="entry name" value="AcylCoA_DH/ox_N_sf"/>
</dbReference>
<dbReference type="InterPro" id="IPR006091">
    <property type="entry name" value="Acyl-CoA_Oxase/DH_mid-dom"/>
</dbReference>
<evidence type="ECO:0000256" key="2">
    <source>
        <dbReference type="ARBA" id="ARBA00009347"/>
    </source>
</evidence>